<dbReference type="SUPFAM" id="SSF53850">
    <property type="entry name" value="Periplasmic binding protein-like II"/>
    <property type="match status" value="1"/>
</dbReference>
<keyword evidence="7" id="KW-1185">Reference proteome</keyword>
<evidence type="ECO:0000256" key="1">
    <source>
        <dbReference type="ARBA" id="ARBA00009437"/>
    </source>
</evidence>
<dbReference type="InterPro" id="IPR036388">
    <property type="entry name" value="WH-like_DNA-bd_sf"/>
</dbReference>
<dbReference type="SUPFAM" id="SSF46785">
    <property type="entry name" value="Winged helix' DNA-binding domain"/>
    <property type="match status" value="1"/>
</dbReference>
<dbReference type="InterPro" id="IPR000847">
    <property type="entry name" value="LysR_HTH_N"/>
</dbReference>
<dbReference type="InterPro" id="IPR036390">
    <property type="entry name" value="WH_DNA-bd_sf"/>
</dbReference>
<gene>
    <name evidence="6" type="ORF">KT71_01900</name>
</gene>
<evidence type="ECO:0000259" key="5">
    <source>
        <dbReference type="PROSITE" id="PS50931"/>
    </source>
</evidence>
<evidence type="ECO:0000256" key="2">
    <source>
        <dbReference type="ARBA" id="ARBA00023015"/>
    </source>
</evidence>
<comment type="similarity">
    <text evidence="1">Belongs to the LysR transcriptional regulatory family.</text>
</comment>
<dbReference type="Gene3D" id="1.10.10.10">
    <property type="entry name" value="Winged helix-like DNA-binding domain superfamily/Winged helix DNA-binding domain"/>
    <property type="match status" value="1"/>
</dbReference>
<protein>
    <submittedName>
        <fullName evidence="6">Transcriptional regulator</fullName>
    </submittedName>
</protein>
<dbReference type="Gene3D" id="3.40.190.290">
    <property type="match status" value="1"/>
</dbReference>
<organism evidence="6 7">
    <name type="scientific">Congregibacter litoralis KT71</name>
    <dbReference type="NCBI Taxonomy" id="314285"/>
    <lineage>
        <taxon>Bacteria</taxon>
        <taxon>Pseudomonadati</taxon>
        <taxon>Pseudomonadota</taxon>
        <taxon>Gammaproteobacteria</taxon>
        <taxon>Cellvibrionales</taxon>
        <taxon>Halieaceae</taxon>
        <taxon>Congregibacter</taxon>
    </lineage>
</organism>
<dbReference type="Pfam" id="PF00126">
    <property type="entry name" value="HTH_1"/>
    <property type="match status" value="1"/>
</dbReference>
<dbReference type="PANTHER" id="PTHR30126">
    <property type="entry name" value="HTH-TYPE TRANSCRIPTIONAL REGULATOR"/>
    <property type="match status" value="1"/>
</dbReference>
<comment type="caution">
    <text evidence="6">The sequence shown here is derived from an EMBL/GenBank/DDBJ whole genome shotgun (WGS) entry which is preliminary data.</text>
</comment>
<dbReference type="PANTHER" id="PTHR30126:SF88">
    <property type="entry name" value="TRANSCRIPTIONAL REGULATOR-RELATED"/>
    <property type="match status" value="1"/>
</dbReference>
<evidence type="ECO:0000256" key="3">
    <source>
        <dbReference type="ARBA" id="ARBA00023125"/>
    </source>
</evidence>
<evidence type="ECO:0000256" key="4">
    <source>
        <dbReference type="ARBA" id="ARBA00023163"/>
    </source>
</evidence>
<keyword evidence="4" id="KW-0804">Transcription</keyword>
<name>A4A6P4_9GAMM</name>
<keyword evidence="3" id="KW-0238">DNA-binding</keyword>
<dbReference type="InterPro" id="IPR005119">
    <property type="entry name" value="LysR_subst-bd"/>
</dbReference>
<evidence type="ECO:0000313" key="6">
    <source>
        <dbReference type="EMBL" id="EAQ98691.1"/>
    </source>
</evidence>
<dbReference type="HOGENOM" id="CLU_039613_35_2_6"/>
<dbReference type="RefSeq" id="WP_008292778.1">
    <property type="nucleotide sequence ID" value="NZ_CM002299.1"/>
</dbReference>
<dbReference type="Pfam" id="PF03466">
    <property type="entry name" value="LysR_substrate"/>
    <property type="match status" value="1"/>
</dbReference>
<proteinExistence type="inferred from homology"/>
<accession>A4A6P4</accession>
<dbReference type="GO" id="GO:0003700">
    <property type="term" value="F:DNA-binding transcription factor activity"/>
    <property type="evidence" value="ECO:0007669"/>
    <property type="project" value="InterPro"/>
</dbReference>
<dbReference type="EMBL" id="AAOA02000002">
    <property type="protein sequence ID" value="EAQ98691.1"/>
    <property type="molecule type" value="Genomic_DNA"/>
</dbReference>
<keyword evidence="2" id="KW-0805">Transcription regulation</keyword>
<reference evidence="6 7" key="2">
    <citation type="journal article" date="2009" name="PLoS ONE">
        <title>The photosynthetic apparatus and its regulation in the aerobic gammaproteobacterium Congregibacter litoralis gen. nov., sp. nov.</title>
        <authorList>
            <person name="Spring S."/>
            <person name="Lunsdorf H."/>
            <person name="Fuchs B.M."/>
            <person name="Tindall B.J."/>
        </authorList>
    </citation>
    <scope>NUCLEOTIDE SEQUENCE [LARGE SCALE GENOMIC DNA]</scope>
    <source>
        <strain evidence="6">KT71</strain>
    </source>
</reference>
<dbReference type="AlphaFoldDB" id="A4A6P4"/>
<dbReference type="STRING" id="314285.KT71_01900"/>
<reference evidence="6 7" key="1">
    <citation type="journal article" date="2007" name="Proc. Natl. Acad. Sci. U.S.A.">
        <title>Characterization of a marine gammaproteobacterium capable of aerobic anoxygenic photosynthesis.</title>
        <authorList>
            <person name="Fuchs B.M."/>
            <person name="Spring S."/>
            <person name="Teeling H."/>
            <person name="Quast C."/>
            <person name="Wulf J."/>
            <person name="Schattenhofer M."/>
            <person name="Yan S."/>
            <person name="Ferriera S."/>
            <person name="Johnson J."/>
            <person name="Glockner F.O."/>
            <person name="Amann R."/>
        </authorList>
    </citation>
    <scope>NUCLEOTIDE SEQUENCE [LARGE SCALE GENOMIC DNA]</scope>
    <source>
        <strain evidence="6">KT71</strain>
    </source>
</reference>
<dbReference type="PROSITE" id="PS50931">
    <property type="entry name" value="HTH_LYSR"/>
    <property type="match status" value="1"/>
</dbReference>
<feature type="domain" description="HTH lysR-type" evidence="5">
    <location>
        <begin position="1"/>
        <end position="61"/>
    </location>
</feature>
<sequence>MNRSTLEQWRMFRAVVEHGGFAQAAEAIHKSQSSINHAVHKLQSQRDLQLLEVVGRKAQLTDAGELMLRRAQQLIEQAEQLEVIAGGLSRGNEPELRVAIDEIFPQHCLAEALANLSREFPYTRVELVESVLSGGSEQLLRGEVDLLVTGTVPPGFLGEPLMDVEFIAVSHPDHALHGLGRTLNLQDLAAERQIVVRDSATGQRVDSGWLGAEQRWTVSHVATSIAMIRRGMGFAWLPMTRIGDDLAQGHLRELPLERGSRRRVSLYLTYADSDKAGPATCRLGALLMEQAADLKSF</sequence>
<dbReference type="Proteomes" id="UP000019205">
    <property type="component" value="Chromosome"/>
</dbReference>
<evidence type="ECO:0000313" key="7">
    <source>
        <dbReference type="Proteomes" id="UP000019205"/>
    </source>
</evidence>
<dbReference type="GO" id="GO:0000976">
    <property type="term" value="F:transcription cis-regulatory region binding"/>
    <property type="evidence" value="ECO:0007669"/>
    <property type="project" value="TreeGrafter"/>
</dbReference>
<dbReference type="eggNOG" id="COG0583">
    <property type="taxonomic scope" value="Bacteria"/>
</dbReference>